<dbReference type="OrthoDB" id="9810963at2"/>
<dbReference type="InterPro" id="IPR005105">
    <property type="entry name" value="GlnD_Uridyltrans_N"/>
</dbReference>
<evidence type="ECO:0000259" key="4">
    <source>
        <dbReference type="PROSITE" id="PS51371"/>
    </source>
</evidence>
<feature type="domain" description="CBS" evidence="4">
    <location>
        <begin position="173"/>
        <end position="229"/>
    </location>
</feature>
<dbReference type="PROSITE" id="PS51371">
    <property type="entry name" value="CBS"/>
    <property type="match status" value="2"/>
</dbReference>
<organism evidence="5 6">
    <name type="scientific">Flavobacterium endophyticum</name>
    <dbReference type="NCBI Taxonomy" id="1540163"/>
    <lineage>
        <taxon>Bacteria</taxon>
        <taxon>Pseudomonadati</taxon>
        <taxon>Bacteroidota</taxon>
        <taxon>Flavobacteriia</taxon>
        <taxon>Flavobacteriales</taxon>
        <taxon>Flavobacteriaceae</taxon>
        <taxon>Flavobacterium</taxon>
    </lineage>
</organism>
<dbReference type="Gene3D" id="2.60.120.10">
    <property type="entry name" value="Jelly Rolls"/>
    <property type="match status" value="1"/>
</dbReference>
<dbReference type="InterPro" id="IPR018821">
    <property type="entry name" value="DUF294_put_nucleoTrafse_sb-bd"/>
</dbReference>
<evidence type="ECO:0000313" key="6">
    <source>
        <dbReference type="Proteomes" id="UP000277579"/>
    </source>
</evidence>
<comment type="caution">
    <text evidence="5">The sequence shown here is derived from an EMBL/GenBank/DDBJ whole genome shotgun (WGS) entry which is preliminary data.</text>
</comment>
<reference evidence="5 6" key="1">
    <citation type="submission" date="2018-10" db="EMBL/GenBank/DDBJ databases">
        <title>Genomic Encyclopedia of Archaeal and Bacterial Type Strains, Phase II (KMG-II): from individual species to whole genera.</title>
        <authorList>
            <person name="Goeker M."/>
        </authorList>
    </citation>
    <scope>NUCLEOTIDE SEQUENCE [LARGE SCALE GENOMIC DNA]</scope>
    <source>
        <strain evidence="5 6">DSM 29537</strain>
    </source>
</reference>
<dbReference type="RefSeq" id="WP_121377035.1">
    <property type="nucleotide sequence ID" value="NZ_RBLC01000004.1"/>
</dbReference>
<dbReference type="Proteomes" id="UP000277579">
    <property type="component" value="Unassembled WGS sequence"/>
</dbReference>
<gene>
    <name evidence="5" type="ORF">CLV94_2746</name>
</gene>
<protein>
    <submittedName>
        <fullName evidence="5">CBS domain-containing protein</fullName>
    </submittedName>
</protein>
<dbReference type="PANTHER" id="PTHR43080">
    <property type="entry name" value="CBS DOMAIN-CONTAINING PROTEIN CBSX3, MITOCHONDRIAL"/>
    <property type="match status" value="1"/>
</dbReference>
<feature type="domain" description="CBS" evidence="4">
    <location>
        <begin position="237"/>
        <end position="300"/>
    </location>
</feature>
<dbReference type="SMART" id="SM00116">
    <property type="entry name" value="CBS"/>
    <property type="match status" value="2"/>
</dbReference>
<name>A0A495M2U4_9FLAO</name>
<dbReference type="EMBL" id="RBLC01000004">
    <property type="protein sequence ID" value="RKS20367.1"/>
    <property type="molecule type" value="Genomic_DNA"/>
</dbReference>
<proteinExistence type="predicted"/>
<dbReference type="PROSITE" id="PS50042">
    <property type="entry name" value="CNMP_BINDING_3"/>
    <property type="match status" value="1"/>
</dbReference>
<dbReference type="Pfam" id="PF10335">
    <property type="entry name" value="DUF294_C"/>
    <property type="match status" value="1"/>
</dbReference>
<feature type="domain" description="Cyclic nucleotide-binding" evidence="3">
    <location>
        <begin position="18"/>
        <end position="138"/>
    </location>
</feature>
<dbReference type="Pfam" id="PF00571">
    <property type="entry name" value="CBS"/>
    <property type="match status" value="2"/>
</dbReference>
<dbReference type="InterPro" id="IPR051257">
    <property type="entry name" value="Diverse_CBS-Domain"/>
</dbReference>
<dbReference type="InterPro" id="IPR014710">
    <property type="entry name" value="RmlC-like_jellyroll"/>
</dbReference>
<evidence type="ECO:0000313" key="5">
    <source>
        <dbReference type="EMBL" id="RKS20367.1"/>
    </source>
</evidence>
<dbReference type="Pfam" id="PF03445">
    <property type="entry name" value="DUF294"/>
    <property type="match status" value="1"/>
</dbReference>
<dbReference type="SUPFAM" id="SSF54631">
    <property type="entry name" value="CBS-domain pair"/>
    <property type="match status" value="1"/>
</dbReference>
<dbReference type="GO" id="GO:0008773">
    <property type="term" value="F:[protein-PII] uridylyltransferase activity"/>
    <property type="evidence" value="ECO:0007669"/>
    <property type="project" value="InterPro"/>
</dbReference>
<accession>A0A495M2U4</accession>
<dbReference type="Gene3D" id="3.10.580.10">
    <property type="entry name" value="CBS-domain"/>
    <property type="match status" value="1"/>
</dbReference>
<keyword evidence="6" id="KW-1185">Reference proteome</keyword>
<evidence type="ECO:0000256" key="1">
    <source>
        <dbReference type="ARBA" id="ARBA00023122"/>
    </source>
</evidence>
<dbReference type="InterPro" id="IPR018490">
    <property type="entry name" value="cNMP-bd_dom_sf"/>
</dbReference>
<dbReference type="AlphaFoldDB" id="A0A495M2U4"/>
<dbReference type="CDD" id="cd05401">
    <property type="entry name" value="NT_GlnE_GlnD_like"/>
    <property type="match status" value="1"/>
</dbReference>
<dbReference type="InterPro" id="IPR000644">
    <property type="entry name" value="CBS_dom"/>
</dbReference>
<evidence type="ECO:0000259" key="3">
    <source>
        <dbReference type="PROSITE" id="PS50042"/>
    </source>
</evidence>
<sequence>MKNPIAERIVDFLKNYPPFNSLNYQELLHIATEVRVLYLEKNKILFQIGDVCHDSFYIVASGAIGLSVTSDAEETLIDKCDEGDILGLRPFFAKNNYLMTAKAREESIVYAIPIHIFQPYVTANPDVLSFLLESFASNTRNPYDKEHRGKLISENIIYKEQQADIQYFQSIHYSKEPITAAPEAIVRDIAQMMTDKMIGSVIITSDGFPIGIVTDKDLRSKIATGHFQITTTASKIMTSPVITVPEDLSLAEAQLYMLKYNVDYLCVTEDGSDRSSVRGIISENDLVVAQANNPGVLIKEVKRAQSAKDLKRIREKLSELIQTSITKDIPLSHIMNISGEINTAITRRAIDLAILEMGSPPARFAWLSIGSQGRKEQLLLTDQDSFLVFEDVAQDKYRDVKDYFLRLARRTTSTLEKVGYFLSPDGSVASNMMWCKSLTDWIKQYNNWINTPGENSEAINSIFFDYEIAFGETSIEEAITEIIFKNVKGNKLFFDYLGNDALKKPPPLGFFRQFLVEEGGENKDTFDIKTRALMPLIDAGRLLILQQNIKGINNTYMRFKQLAIADPRNSELFLNCAEAFLTLSEFRTVEGLKNDSSGQFINLEELSKTDKVKLKNCFIPIKEVQELIKSRFKLTYFS</sequence>
<keyword evidence="1 2" id="KW-0129">CBS domain</keyword>
<dbReference type="InterPro" id="IPR046342">
    <property type="entry name" value="CBS_dom_sf"/>
</dbReference>
<dbReference type="PANTHER" id="PTHR43080:SF2">
    <property type="entry name" value="CBS DOMAIN-CONTAINING PROTEIN"/>
    <property type="match status" value="1"/>
</dbReference>
<evidence type="ECO:0000256" key="2">
    <source>
        <dbReference type="PROSITE-ProRule" id="PRU00703"/>
    </source>
</evidence>
<dbReference type="CDD" id="cd00038">
    <property type="entry name" value="CAP_ED"/>
    <property type="match status" value="1"/>
</dbReference>
<dbReference type="Pfam" id="PF00027">
    <property type="entry name" value="cNMP_binding"/>
    <property type="match status" value="1"/>
</dbReference>
<dbReference type="InterPro" id="IPR000595">
    <property type="entry name" value="cNMP-bd_dom"/>
</dbReference>
<dbReference type="SMART" id="SM00100">
    <property type="entry name" value="cNMP"/>
    <property type="match status" value="1"/>
</dbReference>
<dbReference type="SUPFAM" id="SSF51206">
    <property type="entry name" value="cAMP-binding domain-like"/>
    <property type="match status" value="1"/>
</dbReference>